<dbReference type="InterPro" id="IPR023393">
    <property type="entry name" value="START-like_dom_sf"/>
</dbReference>
<dbReference type="InterPro" id="IPR002913">
    <property type="entry name" value="START_lipid-bd_dom"/>
</dbReference>
<dbReference type="Pfam" id="PF01852">
    <property type="entry name" value="START"/>
    <property type="match status" value="1"/>
</dbReference>
<dbReference type="Proteomes" id="UP001374535">
    <property type="component" value="Chromosome 1"/>
</dbReference>
<evidence type="ECO:0000313" key="4">
    <source>
        <dbReference type="Proteomes" id="UP001374535"/>
    </source>
</evidence>
<evidence type="ECO:0000259" key="2">
    <source>
        <dbReference type="PROSITE" id="PS50848"/>
    </source>
</evidence>
<sequence>MARTCFLDFVAWEHEQFSRVRVTTATLSELSIAPKLLEKVGGLVDSRHFVNETTFVRSVKLIAESLASDSSASDNWLKLWLRDLFLPVCAMRSKLSWFLPNDHAFTRNRNAFKKGEVDMEDAPPYLTGTEVWNIVNGYPKVTENGAQTIDGYGQWHNWTKKSIFWDLPYWKDNLLRHNLDFMHIEKNFFDNIFNTVMNVTGKSKDNEKARMDIGLYCRRKDLELKTHTNGKMYKPKSNYTHSVDQSKQVYHWLKDLRMPSEYSSNLSRCVDVNRGKVIGMKSHDCHVFMECLLPIAFSSLPAHILNPITEVSHFFRDLCSTTLNKDDLQKMEENIPFILCKMERIFPPSFFDSMEHLPIHLPYEARLGGPVQYRWMYPFERESTHWLSDEELRSAHVHVLIKCNEVQPYLETINSGVHVKGLIEGGEDDFYGLIKHIYELKYNTSTIEKKINMATGGCDPPIPPSGNSYKEKGKKKAYPVKLMSRFNKVSTSTSQPSTPTSTARSVPPPLVIPGLTPTAPFIQPSLDVPAFTPSPQQRGADQWRSPSPHVGSNPTTPTNIAPTPPTGDGVPHSSSAGNFEDVSNNRPIITPIGGGFYPTKTASKAITATIKGQFDEAWVTWGQIPQSRRDVFFERFKVHLPPASNFVRAEVLPSGYLIRPCQGGGSIIHIVDHIDMDVWSVPEVLRPLYESSKFLV</sequence>
<feature type="compositionally biased region" description="Polar residues" evidence="1">
    <location>
        <begin position="572"/>
        <end position="585"/>
    </location>
</feature>
<dbReference type="InterPro" id="IPR025452">
    <property type="entry name" value="DUF4218"/>
</dbReference>
<name>A0AAQ3P6Y6_VIGMU</name>
<feature type="domain" description="START" evidence="2">
    <location>
        <begin position="641"/>
        <end position="696"/>
    </location>
</feature>
<feature type="compositionally biased region" description="Low complexity" evidence="1">
    <location>
        <begin position="490"/>
        <end position="502"/>
    </location>
</feature>
<dbReference type="PROSITE" id="PS50848">
    <property type="entry name" value="START"/>
    <property type="match status" value="1"/>
</dbReference>
<feature type="region of interest" description="Disordered" evidence="1">
    <location>
        <begin position="488"/>
        <end position="585"/>
    </location>
</feature>
<organism evidence="3 4">
    <name type="scientific">Vigna mungo</name>
    <name type="common">Black gram</name>
    <name type="synonym">Phaseolus mungo</name>
    <dbReference type="NCBI Taxonomy" id="3915"/>
    <lineage>
        <taxon>Eukaryota</taxon>
        <taxon>Viridiplantae</taxon>
        <taxon>Streptophyta</taxon>
        <taxon>Embryophyta</taxon>
        <taxon>Tracheophyta</taxon>
        <taxon>Spermatophyta</taxon>
        <taxon>Magnoliopsida</taxon>
        <taxon>eudicotyledons</taxon>
        <taxon>Gunneridae</taxon>
        <taxon>Pentapetalae</taxon>
        <taxon>rosids</taxon>
        <taxon>fabids</taxon>
        <taxon>Fabales</taxon>
        <taxon>Fabaceae</taxon>
        <taxon>Papilionoideae</taxon>
        <taxon>50 kb inversion clade</taxon>
        <taxon>NPAAA clade</taxon>
        <taxon>indigoferoid/millettioid clade</taxon>
        <taxon>Phaseoleae</taxon>
        <taxon>Vigna</taxon>
    </lineage>
</organism>
<gene>
    <name evidence="3" type="ORF">V8G54_001267</name>
</gene>
<dbReference type="PANTHER" id="PTHR48258:SF3">
    <property type="entry name" value="FK506-BINDING PROTEIN 4-LIKE ISOFORM X1"/>
    <property type="match status" value="1"/>
</dbReference>
<dbReference type="SUPFAM" id="SSF55961">
    <property type="entry name" value="Bet v1-like"/>
    <property type="match status" value="1"/>
</dbReference>
<evidence type="ECO:0000256" key="1">
    <source>
        <dbReference type="SAM" id="MobiDB-lite"/>
    </source>
</evidence>
<dbReference type="AlphaFoldDB" id="A0AAQ3P6Y6"/>
<keyword evidence="4" id="KW-1185">Reference proteome</keyword>
<dbReference type="Gene3D" id="3.30.530.20">
    <property type="match status" value="1"/>
</dbReference>
<proteinExistence type="predicted"/>
<accession>A0AAQ3P6Y6</accession>
<dbReference type="PANTHER" id="PTHR48258">
    <property type="entry name" value="DUF4218 DOMAIN-CONTAINING PROTEIN-RELATED"/>
    <property type="match status" value="1"/>
</dbReference>
<dbReference type="EMBL" id="CP144700">
    <property type="protein sequence ID" value="WVZ22723.1"/>
    <property type="molecule type" value="Genomic_DNA"/>
</dbReference>
<dbReference type="GO" id="GO:0008289">
    <property type="term" value="F:lipid binding"/>
    <property type="evidence" value="ECO:0007669"/>
    <property type="project" value="InterPro"/>
</dbReference>
<protein>
    <recommendedName>
        <fullName evidence="2">START domain-containing protein</fullName>
    </recommendedName>
</protein>
<dbReference type="Pfam" id="PF13960">
    <property type="entry name" value="DUF4218"/>
    <property type="match status" value="1"/>
</dbReference>
<reference evidence="3 4" key="1">
    <citation type="journal article" date="2023" name="Life. Sci Alliance">
        <title>Evolutionary insights into 3D genome organization and epigenetic landscape of Vigna mungo.</title>
        <authorList>
            <person name="Junaid A."/>
            <person name="Singh B."/>
            <person name="Bhatia S."/>
        </authorList>
    </citation>
    <scope>NUCLEOTIDE SEQUENCE [LARGE SCALE GENOMIC DNA]</scope>
    <source>
        <strain evidence="3">Urdbean</strain>
    </source>
</reference>
<evidence type="ECO:0000313" key="3">
    <source>
        <dbReference type="EMBL" id="WVZ22723.1"/>
    </source>
</evidence>